<dbReference type="EMBL" id="JAAYEE010000108">
    <property type="protein sequence ID" value="NLW35142.1"/>
    <property type="molecule type" value="Genomic_DNA"/>
</dbReference>
<proteinExistence type="predicted"/>
<sequence>MRKRHYPTHDIKGGKERGCFVPPILTDKPGDRLARTRAIEIDTRCAMAQVPPTASIFPIRITQKTGKLLSLP</sequence>
<dbReference type="AlphaFoldDB" id="A0A351U2B6"/>
<reference evidence="2" key="2">
    <citation type="submission" date="2020-01" db="EMBL/GenBank/DDBJ databases">
        <authorList>
            <person name="Campanaro S."/>
        </authorList>
    </citation>
    <scope>NUCLEOTIDE SEQUENCE</scope>
    <source>
        <strain evidence="2">AS06rmzACSIP_7</strain>
    </source>
</reference>
<name>A0A351U2B6_9BACT</name>
<comment type="caution">
    <text evidence="2">The sequence shown here is derived from an EMBL/GenBank/DDBJ whole genome shotgun (WGS) entry which is preliminary data.</text>
</comment>
<reference evidence="2" key="1">
    <citation type="journal article" date="2020" name="Biotechnol. Biofuels">
        <title>New insights from the biogas microbiome by comprehensive genome-resolved metagenomics of nearly 1600 species originating from multiple anaerobic digesters.</title>
        <authorList>
            <person name="Campanaro S."/>
            <person name="Treu L."/>
            <person name="Rodriguez-R L.M."/>
            <person name="Kovalovszki A."/>
            <person name="Ziels R.M."/>
            <person name="Maus I."/>
            <person name="Zhu X."/>
            <person name="Kougias P.G."/>
            <person name="Basile A."/>
            <person name="Luo G."/>
            <person name="Schluter A."/>
            <person name="Konstantinidis K.T."/>
            <person name="Angelidaki I."/>
        </authorList>
    </citation>
    <scope>NUCLEOTIDE SEQUENCE</scope>
    <source>
        <strain evidence="2">AS06rmzACSIP_7</strain>
    </source>
</reference>
<evidence type="ECO:0000256" key="1">
    <source>
        <dbReference type="SAM" id="MobiDB-lite"/>
    </source>
</evidence>
<accession>A0A351U2B6</accession>
<dbReference type="Proteomes" id="UP000777265">
    <property type="component" value="Unassembled WGS sequence"/>
</dbReference>
<protein>
    <submittedName>
        <fullName evidence="2">Uncharacterized protein</fullName>
    </submittedName>
</protein>
<gene>
    <name evidence="2" type="ORF">GXY80_06620</name>
</gene>
<feature type="region of interest" description="Disordered" evidence="1">
    <location>
        <begin position="1"/>
        <end position="24"/>
    </location>
</feature>
<dbReference type="STRING" id="909663.GCA_000512235_02490"/>
<evidence type="ECO:0000313" key="2">
    <source>
        <dbReference type="EMBL" id="NLW35142.1"/>
    </source>
</evidence>
<evidence type="ECO:0000313" key="3">
    <source>
        <dbReference type="Proteomes" id="UP000777265"/>
    </source>
</evidence>
<feature type="compositionally biased region" description="Basic and acidic residues" evidence="1">
    <location>
        <begin position="7"/>
        <end position="18"/>
    </location>
</feature>
<organism evidence="2 3">
    <name type="scientific">Syntrophorhabdus aromaticivorans</name>
    <dbReference type="NCBI Taxonomy" id="328301"/>
    <lineage>
        <taxon>Bacteria</taxon>
        <taxon>Pseudomonadati</taxon>
        <taxon>Thermodesulfobacteriota</taxon>
        <taxon>Syntrophorhabdia</taxon>
        <taxon>Syntrophorhabdales</taxon>
        <taxon>Syntrophorhabdaceae</taxon>
        <taxon>Syntrophorhabdus</taxon>
    </lineage>
</organism>